<dbReference type="AlphaFoldDB" id="A0A016VT44"/>
<evidence type="ECO:0000313" key="3">
    <source>
        <dbReference type="Proteomes" id="UP000024635"/>
    </source>
</evidence>
<keyword evidence="3" id="KW-1185">Reference proteome</keyword>
<evidence type="ECO:0000313" key="2">
    <source>
        <dbReference type="EMBL" id="EYC30540.1"/>
    </source>
</evidence>
<accession>A0A016VT44</accession>
<evidence type="ECO:0000256" key="1">
    <source>
        <dbReference type="SAM" id="MobiDB-lite"/>
    </source>
</evidence>
<reference evidence="3" key="1">
    <citation type="journal article" date="2015" name="Nat. Genet.">
        <title>The genome and transcriptome of the zoonotic hookworm Ancylostoma ceylanicum identify infection-specific gene families.</title>
        <authorList>
            <person name="Schwarz E.M."/>
            <person name="Hu Y."/>
            <person name="Antoshechkin I."/>
            <person name="Miller M.M."/>
            <person name="Sternberg P.W."/>
            <person name="Aroian R.V."/>
        </authorList>
    </citation>
    <scope>NUCLEOTIDE SEQUENCE</scope>
    <source>
        <strain evidence="3">HY135</strain>
    </source>
</reference>
<gene>
    <name evidence="2" type="primary">Acey_s0005.g2705</name>
    <name evidence="2" type="ORF">Y032_0005g2705</name>
</gene>
<proteinExistence type="predicted"/>
<name>A0A016VT44_9BILA</name>
<feature type="region of interest" description="Disordered" evidence="1">
    <location>
        <begin position="1"/>
        <end position="23"/>
    </location>
</feature>
<comment type="caution">
    <text evidence="2">The sequence shown here is derived from an EMBL/GenBank/DDBJ whole genome shotgun (WGS) entry which is preliminary data.</text>
</comment>
<dbReference type="EMBL" id="JARK01001341">
    <property type="protein sequence ID" value="EYC30540.1"/>
    <property type="molecule type" value="Genomic_DNA"/>
</dbReference>
<dbReference type="OrthoDB" id="5874466at2759"/>
<dbReference type="Proteomes" id="UP000024635">
    <property type="component" value="Unassembled WGS sequence"/>
</dbReference>
<organism evidence="2 3">
    <name type="scientific">Ancylostoma ceylanicum</name>
    <dbReference type="NCBI Taxonomy" id="53326"/>
    <lineage>
        <taxon>Eukaryota</taxon>
        <taxon>Metazoa</taxon>
        <taxon>Ecdysozoa</taxon>
        <taxon>Nematoda</taxon>
        <taxon>Chromadorea</taxon>
        <taxon>Rhabditida</taxon>
        <taxon>Rhabditina</taxon>
        <taxon>Rhabditomorpha</taxon>
        <taxon>Strongyloidea</taxon>
        <taxon>Ancylostomatidae</taxon>
        <taxon>Ancylostomatinae</taxon>
        <taxon>Ancylostoma</taxon>
    </lineage>
</organism>
<sequence length="135" mass="14658">MRELDELDVLDVEMTDDADSDEEAMGEKCITLLSSLLPSGSCLYPLSEPVAYKLTSSPQPPEDEERPAPTFAILSSAAEVEANCAANSDVDADDELTVEVLPAPEEHLGAELDAAEEGAEVRFFWISHSIWCVDK</sequence>
<protein>
    <submittedName>
        <fullName evidence="2">Uncharacterized protein</fullName>
    </submittedName>
</protein>